<organism evidence="2 3">
    <name type="scientific">Kineobactrum sediminis</name>
    <dbReference type="NCBI Taxonomy" id="1905677"/>
    <lineage>
        <taxon>Bacteria</taxon>
        <taxon>Pseudomonadati</taxon>
        <taxon>Pseudomonadota</taxon>
        <taxon>Gammaproteobacteria</taxon>
        <taxon>Cellvibrionales</taxon>
        <taxon>Halieaceae</taxon>
        <taxon>Kineobactrum</taxon>
    </lineage>
</organism>
<sequence>MLRTVVSYLVFSFTLVLALPANAQSLGAETGWLDLVKGHTDKISGTNVRDVQPGDQEGSTRVTLAIPKKALSINPSRLEEVRVIGRRPEPIDLWPDFRYEWVADYDNDNYGLIIHLRDDGTLPLRLYLDSETGFLE</sequence>
<feature type="signal peptide" evidence="1">
    <location>
        <begin position="1"/>
        <end position="23"/>
    </location>
</feature>
<evidence type="ECO:0000313" key="2">
    <source>
        <dbReference type="EMBL" id="PLW82460.1"/>
    </source>
</evidence>
<proteinExistence type="predicted"/>
<dbReference type="Proteomes" id="UP000234845">
    <property type="component" value="Unassembled WGS sequence"/>
</dbReference>
<evidence type="ECO:0000256" key="1">
    <source>
        <dbReference type="SAM" id="SignalP"/>
    </source>
</evidence>
<comment type="caution">
    <text evidence="2">The sequence shown here is derived from an EMBL/GenBank/DDBJ whole genome shotgun (WGS) entry which is preliminary data.</text>
</comment>
<feature type="chain" id="PRO_5014626558" evidence="1">
    <location>
        <begin position="24"/>
        <end position="136"/>
    </location>
</feature>
<evidence type="ECO:0000313" key="3">
    <source>
        <dbReference type="Proteomes" id="UP000234845"/>
    </source>
</evidence>
<dbReference type="EMBL" id="PKLZ01000008">
    <property type="protein sequence ID" value="PLW82460.1"/>
    <property type="molecule type" value="Genomic_DNA"/>
</dbReference>
<dbReference type="AlphaFoldDB" id="A0A2N5Y239"/>
<gene>
    <name evidence="2" type="ORF">CWI75_11950</name>
</gene>
<keyword evidence="1" id="KW-0732">Signal</keyword>
<protein>
    <submittedName>
        <fullName evidence="2">Uncharacterized protein</fullName>
    </submittedName>
</protein>
<dbReference type="OrthoDB" id="5739150at2"/>
<dbReference type="RefSeq" id="WP_101521712.1">
    <property type="nucleotide sequence ID" value="NZ_PKLZ01000008.1"/>
</dbReference>
<accession>A0A2N5Y239</accession>
<name>A0A2N5Y239_9GAMM</name>
<keyword evidence="3" id="KW-1185">Reference proteome</keyword>
<reference evidence="3" key="1">
    <citation type="submission" date="2017-11" db="EMBL/GenBank/DDBJ databases">
        <title>The draft genome sequence of Chromatocurvus sp. F02.</title>
        <authorList>
            <person name="Du Z.-J."/>
            <person name="Chang Y.-Q."/>
        </authorList>
    </citation>
    <scope>NUCLEOTIDE SEQUENCE [LARGE SCALE GENOMIC DNA]</scope>
    <source>
        <strain evidence="3">F02</strain>
    </source>
</reference>